<feature type="transmembrane region" description="Helical" evidence="1">
    <location>
        <begin position="90"/>
        <end position="107"/>
    </location>
</feature>
<evidence type="ECO:0000313" key="2">
    <source>
        <dbReference type="EMBL" id="HBK52566.1"/>
    </source>
</evidence>
<dbReference type="AlphaFoldDB" id="A0A354YV52"/>
<dbReference type="EMBL" id="DNZF01000032">
    <property type="protein sequence ID" value="HBK52566.1"/>
    <property type="molecule type" value="Genomic_DNA"/>
</dbReference>
<evidence type="ECO:0000313" key="3">
    <source>
        <dbReference type="Proteomes" id="UP000263273"/>
    </source>
</evidence>
<feature type="transmembrane region" description="Helical" evidence="1">
    <location>
        <begin position="6"/>
        <end position="30"/>
    </location>
</feature>
<comment type="caution">
    <text evidence="2">The sequence shown here is derived from an EMBL/GenBank/DDBJ whole genome shotgun (WGS) entry which is preliminary data.</text>
</comment>
<accession>A0A354YV52</accession>
<keyword evidence="1" id="KW-0472">Membrane</keyword>
<sequence length="117" mass="13426">MMKNVYIYVVLFATLMMIIGGSVSAFMAIADIVTPAPYHQSFEEYRQWGLEKSENTNTKANLSEAELRARYDALIVAEKDRQVNRAKNRLVKSMGWIIIPLPVFIVFQRRLKSSPEV</sequence>
<keyword evidence="1" id="KW-0812">Transmembrane</keyword>
<evidence type="ECO:0000256" key="1">
    <source>
        <dbReference type="SAM" id="Phobius"/>
    </source>
</evidence>
<proteinExistence type="predicted"/>
<reference evidence="2 3" key="1">
    <citation type="journal article" date="2018" name="Nat. Biotechnol.">
        <title>A standardized bacterial taxonomy based on genome phylogeny substantially revises the tree of life.</title>
        <authorList>
            <person name="Parks D.H."/>
            <person name="Chuvochina M."/>
            <person name="Waite D.W."/>
            <person name="Rinke C."/>
            <person name="Skarshewski A."/>
            <person name="Chaumeil P.A."/>
            <person name="Hugenholtz P."/>
        </authorList>
    </citation>
    <scope>NUCLEOTIDE SEQUENCE [LARGE SCALE GENOMIC DNA]</scope>
    <source>
        <strain evidence="2">UBA10948</strain>
    </source>
</reference>
<protein>
    <submittedName>
        <fullName evidence="2">Uncharacterized protein</fullName>
    </submittedName>
</protein>
<keyword evidence="1" id="KW-1133">Transmembrane helix</keyword>
<gene>
    <name evidence="2" type="ORF">DDZ44_01325</name>
</gene>
<organism evidence="2 3">
    <name type="scientific">Syntrophomonas wolfei</name>
    <dbReference type="NCBI Taxonomy" id="863"/>
    <lineage>
        <taxon>Bacteria</taxon>
        <taxon>Bacillati</taxon>
        <taxon>Bacillota</taxon>
        <taxon>Clostridia</taxon>
        <taxon>Eubacteriales</taxon>
        <taxon>Syntrophomonadaceae</taxon>
        <taxon>Syntrophomonas</taxon>
    </lineage>
</organism>
<name>A0A354YV52_9FIRM</name>
<dbReference type="Proteomes" id="UP000263273">
    <property type="component" value="Unassembled WGS sequence"/>
</dbReference>